<sequence>MGNLSQYNTSIWCYKSSGFKTAFSLINYFDRFNLFTGKYISYLKFRKVYIMITEGKHLEKKGVKKNYNGVVLANASLDIAFHDKLINNKTEKDIKTPNDAIKLDNLSVQDKSYIEQFFVGLLEGDGSITSNLNSNKSNSIIVRIVISLKNQPENLIMLNKIKNVIGGRVVIERKNKYVTWIASNKNDIAKYFNSKTAILKDKAKKGGCFLINVRPNSKMKTGYSVELVFKIALHLKDKSLVEDLRNFFCVGTVTTRGSDCIQYWVGSIKDLHIIINHFKSYPLITHK</sequence>
<organism evidence="2 3">
    <name type="scientific">Hymenoscyphus albidus</name>
    <dbReference type="NCBI Taxonomy" id="595503"/>
    <lineage>
        <taxon>Eukaryota</taxon>
        <taxon>Fungi</taxon>
        <taxon>Dikarya</taxon>
        <taxon>Ascomycota</taxon>
        <taxon>Pezizomycotina</taxon>
        <taxon>Leotiomycetes</taxon>
        <taxon>Helotiales</taxon>
        <taxon>Helotiaceae</taxon>
        <taxon>Hymenoscyphus</taxon>
    </lineage>
</organism>
<dbReference type="PANTHER" id="PTHR36181:SF4">
    <property type="entry name" value="LAGLIDADG ENDONUCLEASE"/>
    <property type="match status" value="1"/>
</dbReference>
<dbReference type="GO" id="GO:0004519">
    <property type="term" value="F:endonuclease activity"/>
    <property type="evidence" value="ECO:0007669"/>
    <property type="project" value="InterPro"/>
</dbReference>
<keyword evidence="3" id="KW-1185">Reference proteome</keyword>
<feature type="domain" description="Homing endonuclease LAGLIDADG" evidence="1">
    <location>
        <begin position="207"/>
        <end position="287"/>
    </location>
</feature>
<feature type="domain" description="Homing endonuclease LAGLIDADG" evidence="1">
    <location>
        <begin position="119"/>
        <end position="194"/>
    </location>
</feature>
<dbReference type="Pfam" id="PF00961">
    <property type="entry name" value="LAGLIDADG_1"/>
    <property type="match status" value="3"/>
</dbReference>
<dbReference type="Gene3D" id="3.10.28.10">
    <property type="entry name" value="Homing endonucleases"/>
    <property type="match status" value="3"/>
</dbReference>
<dbReference type="Proteomes" id="UP000701801">
    <property type="component" value="Unassembled WGS sequence"/>
</dbReference>
<evidence type="ECO:0000313" key="3">
    <source>
        <dbReference type="Proteomes" id="UP000701801"/>
    </source>
</evidence>
<dbReference type="PANTHER" id="PTHR36181">
    <property type="entry name" value="INTRON-ENCODED ENDONUCLEASE AI3-RELATED"/>
    <property type="match status" value="1"/>
</dbReference>
<dbReference type="SUPFAM" id="SSF55608">
    <property type="entry name" value="Homing endonucleases"/>
    <property type="match status" value="3"/>
</dbReference>
<accession>A0A9N9LN02</accession>
<evidence type="ECO:0000313" key="2">
    <source>
        <dbReference type="EMBL" id="CAG8976698.1"/>
    </source>
</evidence>
<proteinExistence type="predicted"/>
<gene>
    <name evidence="2" type="ORF">HYALB_00008449</name>
</gene>
<reference evidence="2" key="1">
    <citation type="submission" date="2021-07" db="EMBL/GenBank/DDBJ databases">
        <authorList>
            <person name="Durling M."/>
        </authorList>
    </citation>
    <scope>NUCLEOTIDE SEQUENCE</scope>
</reference>
<name>A0A9N9LN02_9HELO</name>
<comment type="caution">
    <text evidence="2">The sequence shown here is derived from an EMBL/GenBank/DDBJ whole genome shotgun (WGS) entry which is preliminary data.</text>
</comment>
<dbReference type="InterPro" id="IPR004860">
    <property type="entry name" value="LAGLIDADG_dom"/>
</dbReference>
<feature type="domain" description="Homing endonuclease LAGLIDADG" evidence="1">
    <location>
        <begin position="2"/>
        <end position="49"/>
    </location>
</feature>
<dbReference type="AlphaFoldDB" id="A0A9N9LN02"/>
<dbReference type="InterPro" id="IPR051289">
    <property type="entry name" value="LAGLIDADG_Endonuclease"/>
</dbReference>
<protein>
    <recommendedName>
        <fullName evidence="1">Homing endonuclease LAGLIDADG domain-containing protein</fullName>
    </recommendedName>
</protein>
<dbReference type="GO" id="GO:0005739">
    <property type="term" value="C:mitochondrion"/>
    <property type="evidence" value="ECO:0007669"/>
    <property type="project" value="UniProtKB-ARBA"/>
</dbReference>
<evidence type="ECO:0000259" key="1">
    <source>
        <dbReference type="Pfam" id="PF00961"/>
    </source>
</evidence>
<dbReference type="EMBL" id="CAJVRM010000187">
    <property type="protein sequence ID" value="CAG8976698.1"/>
    <property type="molecule type" value="Genomic_DNA"/>
</dbReference>
<dbReference type="OrthoDB" id="5400101at2759"/>
<dbReference type="InterPro" id="IPR027434">
    <property type="entry name" value="Homing_endonucl"/>
</dbReference>